<dbReference type="SUPFAM" id="SSF101386">
    <property type="entry name" value="all-alpha NTP pyrophosphatases"/>
    <property type="match status" value="2"/>
</dbReference>
<dbReference type="GO" id="GO:0006203">
    <property type="term" value="P:dGTP catabolic process"/>
    <property type="evidence" value="ECO:0007669"/>
    <property type="project" value="TreeGrafter"/>
</dbReference>
<dbReference type="Pfam" id="PF03819">
    <property type="entry name" value="MazG"/>
    <property type="match status" value="2"/>
</dbReference>
<dbReference type="RefSeq" id="WP_108975474.1">
    <property type="nucleotide sequence ID" value="NZ_BFBB01000003.1"/>
</dbReference>
<dbReference type="GO" id="GO:0046076">
    <property type="term" value="P:dTTP catabolic process"/>
    <property type="evidence" value="ECO:0007669"/>
    <property type="project" value="TreeGrafter"/>
</dbReference>
<dbReference type="AlphaFoldDB" id="A0A2P2DZK6"/>
<dbReference type="NCBIfam" id="TIGR00444">
    <property type="entry name" value="mazG"/>
    <property type="match status" value="1"/>
</dbReference>
<dbReference type="GO" id="GO:0046047">
    <property type="term" value="P:TTP catabolic process"/>
    <property type="evidence" value="ECO:0007669"/>
    <property type="project" value="TreeGrafter"/>
</dbReference>
<dbReference type="EMBL" id="BFBB01000003">
    <property type="protein sequence ID" value="GBF50058.1"/>
    <property type="molecule type" value="Genomic_DNA"/>
</dbReference>
<evidence type="ECO:0000313" key="3">
    <source>
        <dbReference type="Proteomes" id="UP000245133"/>
    </source>
</evidence>
<dbReference type="Proteomes" id="UP000245133">
    <property type="component" value="Unassembled WGS sequence"/>
</dbReference>
<evidence type="ECO:0000259" key="1">
    <source>
        <dbReference type="Pfam" id="PF03819"/>
    </source>
</evidence>
<name>A0A2P2DZK6_9LEPT</name>
<dbReference type="Gene3D" id="1.10.287.1080">
    <property type="entry name" value="MazG-like"/>
    <property type="match status" value="2"/>
</dbReference>
<sequence>MKVPSHGDPLQNLLQLTKDLRSPEGCPWDREQNHLTIIPHLLEESYEVIEAIETRDDENLKEELGDLLFHILFHAELAAERNAFQFKDVVQTVFDKLVRRHPHVYQEKKGIDSDAVVKQWDAIKEMEKAKQNKKEESILDGIPKSFPAILRSEKIQKKVSKVGFDWDHPLDIFDKLKEEIQELQDAIGPSPKMDGNKIAYQEDIEDELGDILFVLVNLAGKLSIQPEVCLRKANQKFETRFRTLEQILRERNETFQDKPLSELDLIWEEAKQRIKAQKDSASSGSPESSKK</sequence>
<evidence type="ECO:0000313" key="2">
    <source>
        <dbReference type="EMBL" id="GBF50058.1"/>
    </source>
</evidence>
<dbReference type="PANTHER" id="PTHR30522">
    <property type="entry name" value="NUCLEOSIDE TRIPHOSPHATE PYROPHOSPHOHYDROLASE"/>
    <property type="match status" value="1"/>
</dbReference>
<protein>
    <submittedName>
        <fullName evidence="2">MazG family protein</fullName>
    </submittedName>
</protein>
<dbReference type="NCBIfam" id="NF007113">
    <property type="entry name" value="PRK09562.1"/>
    <property type="match status" value="1"/>
</dbReference>
<dbReference type="GO" id="GO:0006950">
    <property type="term" value="P:response to stress"/>
    <property type="evidence" value="ECO:0007669"/>
    <property type="project" value="UniProtKB-ARBA"/>
</dbReference>
<organism evidence="2 3">
    <name type="scientific">Leptospira ryugenii</name>
    <dbReference type="NCBI Taxonomy" id="1917863"/>
    <lineage>
        <taxon>Bacteria</taxon>
        <taxon>Pseudomonadati</taxon>
        <taxon>Spirochaetota</taxon>
        <taxon>Spirochaetia</taxon>
        <taxon>Leptospirales</taxon>
        <taxon>Leptospiraceae</taxon>
        <taxon>Leptospira</taxon>
    </lineage>
</organism>
<dbReference type="InterPro" id="IPR011551">
    <property type="entry name" value="NTP_PyrPHydrolase_MazG"/>
</dbReference>
<comment type="caution">
    <text evidence="2">The sequence shown here is derived from an EMBL/GenBank/DDBJ whole genome shotgun (WGS) entry which is preliminary data.</text>
</comment>
<dbReference type="GO" id="GO:0046061">
    <property type="term" value="P:dATP catabolic process"/>
    <property type="evidence" value="ECO:0007669"/>
    <property type="project" value="TreeGrafter"/>
</dbReference>
<dbReference type="PANTHER" id="PTHR30522:SF0">
    <property type="entry name" value="NUCLEOSIDE TRIPHOSPHATE PYROPHOSPHOHYDROLASE"/>
    <property type="match status" value="1"/>
</dbReference>
<gene>
    <name evidence="2" type="ORF">LPTSP4_15790</name>
</gene>
<dbReference type="GO" id="GO:0046052">
    <property type="term" value="P:UTP catabolic process"/>
    <property type="evidence" value="ECO:0007669"/>
    <property type="project" value="TreeGrafter"/>
</dbReference>
<dbReference type="FunFam" id="1.10.287.1080:FF:000001">
    <property type="entry name" value="Nucleoside triphosphate pyrophosphohydrolase"/>
    <property type="match status" value="1"/>
</dbReference>
<dbReference type="InterPro" id="IPR004518">
    <property type="entry name" value="MazG-like_dom"/>
</dbReference>
<dbReference type="CDD" id="cd11528">
    <property type="entry name" value="NTP-PPase_MazG_Nterm"/>
    <property type="match status" value="1"/>
</dbReference>
<dbReference type="InterPro" id="IPR048011">
    <property type="entry name" value="NTP-PPase_MazG-like_C"/>
</dbReference>
<dbReference type="GO" id="GO:0047429">
    <property type="term" value="F:nucleoside triphosphate diphosphatase activity"/>
    <property type="evidence" value="ECO:0007669"/>
    <property type="project" value="InterPro"/>
</dbReference>
<dbReference type="OrthoDB" id="9808939at2"/>
<feature type="domain" description="NTP pyrophosphohydrolase MazG-like" evidence="1">
    <location>
        <begin position="173"/>
        <end position="240"/>
    </location>
</feature>
<keyword evidence="3" id="KW-1185">Reference proteome</keyword>
<dbReference type="InterPro" id="IPR048015">
    <property type="entry name" value="NTP-PPase_MazG-like_N"/>
</dbReference>
<dbReference type="CDD" id="cd11529">
    <property type="entry name" value="NTP-PPase_MazG_Cterm"/>
    <property type="match status" value="1"/>
</dbReference>
<reference evidence="2 3" key="1">
    <citation type="submission" date="2018-02" db="EMBL/GenBank/DDBJ databases">
        <title>Novel Leptospira species isolated from soil and water in Japan.</title>
        <authorList>
            <person name="Nakao R."/>
            <person name="Masuzawa T."/>
        </authorList>
    </citation>
    <scope>NUCLEOTIDE SEQUENCE [LARGE SCALE GENOMIC DNA]</scope>
    <source>
        <strain evidence="2 3">YH101</strain>
    </source>
</reference>
<accession>A0A2P2DZK6</accession>
<dbReference type="GO" id="GO:0046081">
    <property type="term" value="P:dUTP catabolic process"/>
    <property type="evidence" value="ECO:0007669"/>
    <property type="project" value="TreeGrafter"/>
</dbReference>
<proteinExistence type="predicted"/>
<feature type="domain" description="NTP pyrophosphohydrolase MazG-like" evidence="1">
    <location>
        <begin position="32"/>
        <end position="104"/>
    </location>
</feature>